<dbReference type="InterPro" id="IPR002126">
    <property type="entry name" value="Cadherin-like_dom"/>
</dbReference>
<dbReference type="GO" id="GO:0007156">
    <property type="term" value="P:homophilic cell adhesion via plasma membrane adhesion molecules"/>
    <property type="evidence" value="ECO:0007669"/>
    <property type="project" value="InterPro"/>
</dbReference>
<evidence type="ECO:0000259" key="13">
    <source>
        <dbReference type="PROSITE" id="PS50268"/>
    </source>
</evidence>
<dbReference type="FunFam" id="2.60.40.60:FF:000158">
    <property type="entry name" value="Dachsous cadherin-related 1"/>
    <property type="match status" value="1"/>
</dbReference>
<evidence type="ECO:0000256" key="2">
    <source>
        <dbReference type="ARBA" id="ARBA00022475"/>
    </source>
</evidence>
<evidence type="ECO:0000256" key="4">
    <source>
        <dbReference type="ARBA" id="ARBA00022723"/>
    </source>
</evidence>
<reference evidence="14 15" key="1">
    <citation type="journal article" date="2018" name="Nat. Ecol. Evol.">
        <title>Shark genomes provide insights into elasmobranch evolution and the origin of vertebrates.</title>
        <authorList>
            <person name="Hara Y"/>
            <person name="Yamaguchi K"/>
            <person name="Onimaru K"/>
            <person name="Kadota M"/>
            <person name="Koyanagi M"/>
            <person name="Keeley SD"/>
            <person name="Tatsumi K"/>
            <person name="Tanaka K"/>
            <person name="Motone F"/>
            <person name="Kageyama Y"/>
            <person name="Nozu R"/>
            <person name="Adachi N"/>
            <person name="Nishimura O"/>
            <person name="Nakagawa R"/>
            <person name="Tanegashima C"/>
            <person name="Kiyatake I"/>
            <person name="Matsumoto R"/>
            <person name="Murakumo K"/>
            <person name="Nishida K"/>
            <person name="Terakita A"/>
            <person name="Kuratani S"/>
            <person name="Sato K"/>
            <person name="Hyodo S Kuraku.S."/>
        </authorList>
    </citation>
    <scope>NUCLEOTIDE SEQUENCE [LARGE SCALE GENOMIC DNA]</scope>
</reference>
<keyword evidence="6" id="KW-0677">Repeat</keyword>
<dbReference type="Pfam" id="PF00028">
    <property type="entry name" value="Cadherin"/>
    <property type="match status" value="3"/>
</dbReference>
<keyword evidence="10" id="KW-0472">Membrane</keyword>
<dbReference type="EMBL" id="BEZZ01000401">
    <property type="protein sequence ID" value="GCC31951.1"/>
    <property type="molecule type" value="Genomic_DNA"/>
</dbReference>
<keyword evidence="2" id="KW-1003">Cell membrane</keyword>
<keyword evidence="3" id="KW-0812">Transmembrane</keyword>
<proteinExistence type="predicted"/>
<feature type="domain" description="Cadherin" evidence="13">
    <location>
        <begin position="315"/>
        <end position="422"/>
    </location>
</feature>
<dbReference type="PANTHER" id="PTHR24027">
    <property type="entry name" value="CADHERIN-23"/>
    <property type="match status" value="1"/>
</dbReference>
<dbReference type="PRINTS" id="PR00205">
    <property type="entry name" value="CADHERIN"/>
</dbReference>
<dbReference type="InterPro" id="IPR039808">
    <property type="entry name" value="Cadherin"/>
</dbReference>
<evidence type="ECO:0000313" key="15">
    <source>
        <dbReference type="Proteomes" id="UP000287033"/>
    </source>
</evidence>
<dbReference type="SUPFAM" id="SSF49313">
    <property type="entry name" value="Cadherin-like"/>
    <property type="match status" value="3"/>
</dbReference>
<dbReference type="GO" id="GO:0016339">
    <property type="term" value="P:calcium-dependent cell-cell adhesion via plasma membrane cell adhesion molecules"/>
    <property type="evidence" value="ECO:0007669"/>
    <property type="project" value="TreeGrafter"/>
</dbReference>
<dbReference type="CDD" id="cd11304">
    <property type="entry name" value="Cadherin_repeat"/>
    <property type="match status" value="3"/>
</dbReference>
<dbReference type="Proteomes" id="UP000287033">
    <property type="component" value="Unassembled WGS sequence"/>
</dbReference>
<keyword evidence="9" id="KW-1133">Transmembrane helix</keyword>
<evidence type="ECO:0000256" key="8">
    <source>
        <dbReference type="ARBA" id="ARBA00022889"/>
    </source>
</evidence>
<dbReference type="STRING" id="137246.A0A401SNK7"/>
<dbReference type="OMA" id="ICKPPHI"/>
<evidence type="ECO:0000256" key="10">
    <source>
        <dbReference type="ARBA" id="ARBA00023136"/>
    </source>
</evidence>
<dbReference type="GO" id="GO:0005509">
    <property type="term" value="F:calcium ion binding"/>
    <property type="evidence" value="ECO:0007669"/>
    <property type="project" value="UniProtKB-UniRule"/>
</dbReference>
<dbReference type="PROSITE" id="PS00232">
    <property type="entry name" value="CADHERIN_1"/>
    <property type="match status" value="1"/>
</dbReference>
<dbReference type="SMART" id="SM00112">
    <property type="entry name" value="CA"/>
    <property type="match status" value="3"/>
</dbReference>
<feature type="domain" description="Cadherin" evidence="13">
    <location>
        <begin position="83"/>
        <end position="192"/>
    </location>
</feature>
<dbReference type="AlphaFoldDB" id="A0A401SNK7"/>
<dbReference type="GO" id="GO:0044331">
    <property type="term" value="P:cell-cell adhesion mediated by cadherin"/>
    <property type="evidence" value="ECO:0007669"/>
    <property type="project" value="TreeGrafter"/>
</dbReference>
<dbReference type="GO" id="GO:0034332">
    <property type="term" value="P:adherens junction organization"/>
    <property type="evidence" value="ECO:0007669"/>
    <property type="project" value="TreeGrafter"/>
</dbReference>
<evidence type="ECO:0000256" key="12">
    <source>
        <dbReference type="PROSITE-ProRule" id="PRU00043"/>
    </source>
</evidence>
<evidence type="ECO:0000256" key="3">
    <source>
        <dbReference type="ARBA" id="ARBA00022692"/>
    </source>
</evidence>
<dbReference type="GO" id="GO:0016342">
    <property type="term" value="C:catenin complex"/>
    <property type="evidence" value="ECO:0007669"/>
    <property type="project" value="TreeGrafter"/>
</dbReference>
<keyword evidence="7 12" id="KW-0106">Calcium</keyword>
<dbReference type="PANTHER" id="PTHR24027:SF78">
    <property type="entry name" value="CADHERIN-LIKE PROTEIN 26"/>
    <property type="match status" value="1"/>
</dbReference>
<dbReference type="Gene3D" id="2.60.40.60">
    <property type="entry name" value="Cadherins"/>
    <property type="match status" value="4"/>
</dbReference>
<keyword evidence="8" id="KW-0130">Cell adhesion</keyword>
<dbReference type="FunFam" id="2.60.40.60:FF:000019">
    <property type="entry name" value="Cadherin 2"/>
    <property type="match status" value="1"/>
</dbReference>
<sequence length="478" mass="54000">MEFSENFGSQEAEEVEPIVLHRQKRMWVLGTINVVEEDEGPFPKFAVRLNVDALNAKTLKEVDQTLKYRIKVKDINDNAPIFSHSEYEVNVPENTAEGKEVFRVSATDADEKDNDNSLISYSLISQKPSKDLSHFHVNNTNGAISFTGCLNYERLKSYTLTVKARDNGVNILSSTAIVRISVTDANSYLPAFIKTGKLSGKVNENDEQVDILRVSVTDKDVPYTPAWRAKYKIVEGNERGNYKIETDPETNDGILSLVKHLDYERGSKNRLKILVENEEPFFTCKDMTDKQTAEALDSVYVVINVHDTNDAPVIDPSEVTVHLLEGQKANVILVKFNATDPDKYNINNIRFVKAYDPEGWVTVNEETGVVTTVHELDRESPYVKENIYKVIVHAIDDGIPPQTGSSTLNIVLSDINDSEPYLVSTYEEMCDDGGIQHITLTAKDDDMNPFGGPFHFELLDNEENINEKWKLEQKNGRW</sequence>
<dbReference type="InterPro" id="IPR015919">
    <property type="entry name" value="Cadherin-like_sf"/>
</dbReference>
<dbReference type="InterPro" id="IPR020894">
    <property type="entry name" value="Cadherin_CS"/>
</dbReference>
<evidence type="ECO:0000313" key="14">
    <source>
        <dbReference type="EMBL" id="GCC31951.1"/>
    </source>
</evidence>
<dbReference type="GO" id="GO:0008013">
    <property type="term" value="F:beta-catenin binding"/>
    <property type="evidence" value="ECO:0007669"/>
    <property type="project" value="TreeGrafter"/>
</dbReference>
<dbReference type="GO" id="GO:0045296">
    <property type="term" value="F:cadherin binding"/>
    <property type="evidence" value="ECO:0007669"/>
    <property type="project" value="TreeGrafter"/>
</dbReference>
<gene>
    <name evidence="14" type="ORF">chiPu_0010411</name>
</gene>
<feature type="domain" description="Cadherin" evidence="13">
    <location>
        <begin position="211"/>
        <end position="314"/>
    </location>
</feature>
<dbReference type="OrthoDB" id="9045962at2759"/>
<dbReference type="FunFam" id="2.60.40.60:FF:000095">
    <property type="entry name" value="Cadherin 13"/>
    <property type="match status" value="1"/>
</dbReference>
<protein>
    <recommendedName>
        <fullName evidence="13">Cadherin domain-containing protein</fullName>
    </recommendedName>
</protein>
<evidence type="ECO:0000256" key="6">
    <source>
        <dbReference type="ARBA" id="ARBA00022737"/>
    </source>
</evidence>
<comment type="subcellular location">
    <subcellularLocation>
        <location evidence="1">Cell membrane</location>
        <topology evidence="1">Single-pass type I membrane protein</topology>
    </subcellularLocation>
</comment>
<evidence type="ECO:0000256" key="11">
    <source>
        <dbReference type="ARBA" id="ARBA00023180"/>
    </source>
</evidence>
<evidence type="ECO:0000256" key="5">
    <source>
        <dbReference type="ARBA" id="ARBA00022729"/>
    </source>
</evidence>
<dbReference type="GO" id="GO:0016477">
    <property type="term" value="P:cell migration"/>
    <property type="evidence" value="ECO:0007669"/>
    <property type="project" value="TreeGrafter"/>
</dbReference>
<evidence type="ECO:0000256" key="9">
    <source>
        <dbReference type="ARBA" id="ARBA00022989"/>
    </source>
</evidence>
<keyword evidence="5" id="KW-0732">Signal</keyword>
<dbReference type="GO" id="GO:0005912">
    <property type="term" value="C:adherens junction"/>
    <property type="evidence" value="ECO:0007669"/>
    <property type="project" value="TreeGrafter"/>
</dbReference>
<evidence type="ECO:0000256" key="7">
    <source>
        <dbReference type="ARBA" id="ARBA00022837"/>
    </source>
</evidence>
<organism evidence="14 15">
    <name type="scientific">Chiloscyllium punctatum</name>
    <name type="common">Brownbanded bambooshark</name>
    <name type="synonym">Hemiscyllium punctatum</name>
    <dbReference type="NCBI Taxonomy" id="137246"/>
    <lineage>
        <taxon>Eukaryota</taxon>
        <taxon>Metazoa</taxon>
        <taxon>Chordata</taxon>
        <taxon>Craniata</taxon>
        <taxon>Vertebrata</taxon>
        <taxon>Chondrichthyes</taxon>
        <taxon>Elasmobranchii</taxon>
        <taxon>Galeomorphii</taxon>
        <taxon>Galeoidea</taxon>
        <taxon>Orectolobiformes</taxon>
        <taxon>Hemiscylliidae</taxon>
        <taxon>Chiloscyllium</taxon>
    </lineage>
</organism>
<accession>A0A401SNK7</accession>
<dbReference type="PROSITE" id="PS50268">
    <property type="entry name" value="CADHERIN_2"/>
    <property type="match status" value="3"/>
</dbReference>
<keyword evidence="11" id="KW-0325">Glycoprotein</keyword>
<dbReference type="GO" id="GO:0000902">
    <property type="term" value="P:cell morphogenesis"/>
    <property type="evidence" value="ECO:0007669"/>
    <property type="project" value="TreeGrafter"/>
</dbReference>
<name>A0A401SNK7_CHIPU</name>
<keyword evidence="15" id="KW-1185">Reference proteome</keyword>
<keyword evidence="4" id="KW-0479">Metal-binding</keyword>
<evidence type="ECO:0000256" key="1">
    <source>
        <dbReference type="ARBA" id="ARBA00004251"/>
    </source>
</evidence>
<comment type="caution">
    <text evidence="14">The sequence shown here is derived from an EMBL/GenBank/DDBJ whole genome shotgun (WGS) entry which is preliminary data.</text>
</comment>
<dbReference type="GO" id="GO:0007043">
    <property type="term" value="P:cell-cell junction assembly"/>
    <property type="evidence" value="ECO:0007669"/>
    <property type="project" value="TreeGrafter"/>
</dbReference>